<keyword evidence="9 17" id="KW-1133">Transmembrane helix</keyword>
<dbReference type="Gene3D" id="1.20.120.1760">
    <property type="match status" value="1"/>
</dbReference>
<keyword evidence="7 16" id="KW-0808">Transferase</keyword>
<organism evidence="18 19">
    <name type="scientific">Paraperlucidibaca baekdonensis</name>
    <dbReference type="NCBI Taxonomy" id="748120"/>
    <lineage>
        <taxon>Bacteria</taxon>
        <taxon>Pseudomonadati</taxon>
        <taxon>Pseudomonadota</taxon>
        <taxon>Gammaproteobacteria</taxon>
        <taxon>Moraxellales</taxon>
        <taxon>Moraxellaceae</taxon>
        <taxon>Paraperlucidibaca</taxon>
    </lineage>
</organism>
<dbReference type="InterPro" id="IPR048254">
    <property type="entry name" value="CDP_ALCOHOL_P_TRANSF_CS"/>
</dbReference>
<evidence type="ECO:0000313" key="19">
    <source>
        <dbReference type="Proteomes" id="UP000256774"/>
    </source>
</evidence>
<keyword evidence="6" id="KW-0444">Lipid biosynthesis</keyword>
<dbReference type="RefSeq" id="WP_116207918.1">
    <property type="nucleotide sequence ID" value="NZ_QUNR01000002.1"/>
</dbReference>
<keyword evidence="10" id="KW-0443">Lipid metabolism</keyword>
<evidence type="ECO:0000256" key="1">
    <source>
        <dbReference type="ARBA" id="ARBA00004141"/>
    </source>
</evidence>
<evidence type="ECO:0000256" key="16">
    <source>
        <dbReference type="RuleBase" id="RU003750"/>
    </source>
</evidence>
<dbReference type="GO" id="GO:0008444">
    <property type="term" value="F:CDP-diacylglycerol-glycerol-3-phosphate 3-phosphatidyltransferase activity"/>
    <property type="evidence" value="ECO:0007669"/>
    <property type="project" value="UniProtKB-UniRule"/>
</dbReference>
<comment type="subcellular location">
    <subcellularLocation>
        <location evidence="1">Membrane</location>
        <topology evidence="1">Multi-pass membrane protein</topology>
    </subcellularLocation>
</comment>
<evidence type="ECO:0000256" key="10">
    <source>
        <dbReference type="ARBA" id="ARBA00023098"/>
    </source>
</evidence>
<evidence type="ECO:0000256" key="12">
    <source>
        <dbReference type="ARBA" id="ARBA00023209"/>
    </source>
</evidence>
<keyword evidence="13" id="KW-1208">Phospholipid metabolism</keyword>
<dbReference type="Proteomes" id="UP000256774">
    <property type="component" value="Unassembled WGS sequence"/>
</dbReference>
<sequence>METVLAARPLWNIPNILTVSRVGLIPVLLVLAYSPIGYRNEIAAAVFAFAAITDWFDGYLARTLNQGSAFGRFLDPVADKLMVAAALILLVEWHAHVVMVVPAIVIISREITISALREWMAEIGQRAQVAVSAIGKWKTAAQMVSITLLLLDWSALNPLAWGLLYISVVLTLWSMCIYLVAAWPSLSEAD</sequence>
<evidence type="ECO:0000256" key="2">
    <source>
        <dbReference type="ARBA" id="ARBA00005042"/>
    </source>
</evidence>
<keyword evidence="11 17" id="KW-0472">Membrane</keyword>
<evidence type="ECO:0000256" key="17">
    <source>
        <dbReference type="SAM" id="Phobius"/>
    </source>
</evidence>
<dbReference type="EC" id="2.7.8.5" evidence="4 15"/>
<dbReference type="InterPro" id="IPR050324">
    <property type="entry name" value="CDP-alcohol_PTase-I"/>
</dbReference>
<evidence type="ECO:0000256" key="8">
    <source>
        <dbReference type="ARBA" id="ARBA00022692"/>
    </source>
</evidence>
<proteinExistence type="inferred from homology"/>
<dbReference type="InterPro" id="IPR043130">
    <property type="entry name" value="CDP-OH_PTrfase_TM_dom"/>
</dbReference>
<feature type="transmembrane region" description="Helical" evidence="17">
    <location>
        <begin position="42"/>
        <end position="61"/>
    </location>
</feature>
<keyword evidence="8 17" id="KW-0812">Transmembrane</keyword>
<accession>A0A3E0H751</accession>
<dbReference type="GO" id="GO:0016020">
    <property type="term" value="C:membrane"/>
    <property type="evidence" value="ECO:0007669"/>
    <property type="project" value="UniProtKB-SubCell"/>
</dbReference>
<dbReference type="PANTHER" id="PTHR14269">
    <property type="entry name" value="CDP-DIACYLGLYCEROL--GLYCEROL-3-PHOSPHATE 3-PHOSPHATIDYLTRANSFERASE-RELATED"/>
    <property type="match status" value="1"/>
</dbReference>
<feature type="transmembrane region" description="Helical" evidence="17">
    <location>
        <begin position="81"/>
        <end position="108"/>
    </location>
</feature>
<gene>
    <name evidence="18" type="ORF">DFR26_1061</name>
</gene>
<evidence type="ECO:0000256" key="5">
    <source>
        <dbReference type="ARBA" id="ARBA00014944"/>
    </source>
</evidence>
<evidence type="ECO:0000256" key="15">
    <source>
        <dbReference type="NCBIfam" id="TIGR00560"/>
    </source>
</evidence>
<keyword evidence="19" id="KW-1185">Reference proteome</keyword>
<feature type="transmembrane region" description="Helical" evidence="17">
    <location>
        <begin position="12"/>
        <end position="33"/>
    </location>
</feature>
<dbReference type="EMBL" id="QUNR01000002">
    <property type="protein sequence ID" value="REH38894.1"/>
    <property type="molecule type" value="Genomic_DNA"/>
</dbReference>
<comment type="pathway">
    <text evidence="2">Phospholipid metabolism; phosphatidylglycerol biosynthesis; phosphatidylglycerol from CDP-diacylglycerol: step 1/2.</text>
</comment>
<dbReference type="PANTHER" id="PTHR14269:SF62">
    <property type="entry name" value="CDP-DIACYLGLYCEROL--GLYCEROL-3-PHOSPHATE 3-PHOSPHATIDYLTRANSFERASE 1, CHLOROPLASTIC"/>
    <property type="match status" value="1"/>
</dbReference>
<dbReference type="OrthoDB" id="9796672at2"/>
<comment type="catalytic activity">
    <reaction evidence="14">
        <text>a CDP-1,2-diacyl-sn-glycerol + sn-glycerol 3-phosphate = a 1,2-diacyl-sn-glycero-3-phospho-(1'-sn-glycero-3'-phosphate) + CMP + H(+)</text>
        <dbReference type="Rhea" id="RHEA:12593"/>
        <dbReference type="ChEBI" id="CHEBI:15378"/>
        <dbReference type="ChEBI" id="CHEBI:57597"/>
        <dbReference type="ChEBI" id="CHEBI:58332"/>
        <dbReference type="ChEBI" id="CHEBI:60110"/>
        <dbReference type="ChEBI" id="CHEBI:60377"/>
        <dbReference type="EC" id="2.7.8.5"/>
    </reaction>
</comment>
<evidence type="ECO:0000256" key="14">
    <source>
        <dbReference type="ARBA" id="ARBA00048586"/>
    </source>
</evidence>
<evidence type="ECO:0000256" key="3">
    <source>
        <dbReference type="ARBA" id="ARBA00010441"/>
    </source>
</evidence>
<evidence type="ECO:0000256" key="6">
    <source>
        <dbReference type="ARBA" id="ARBA00022516"/>
    </source>
</evidence>
<evidence type="ECO:0000256" key="9">
    <source>
        <dbReference type="ARBA" id="ARBA00022989"/>
    </source>
</evidence>
<comment type="similarity">
    <text evidence="3 16">Belongs to the CDP-alcohol phosphatidyltransferase class-I family.</text>
</comment>
<evidence type="ECO:0000313" key="18">
    <source>
        <dbReference type="EMBL" id="REH38894.1"/>
    </source>
</evidence>
<dbReference type="NCBIfam" id="TIGR00560">
    <property type="entry name" value="pgsA"/>
    <property type="match status" value="1"/>
</dbReference>
<dbReference type="GO" id="GO:0046474">
    <property type="term" value="P:glycerophospholipid biosynthetic process"/>
    <property type="evidence" value="ECO:0007669"/>
    <property type="project" value="TreeGrafter"/>
</dbReference>
<evidence type="ECO:0000256" key="4">
    <source>
        <dbReference type="ARBA" id="ARBA00013170"/>
    </source>
</evidence>
<reference evidence="18 19" key="1">
    <citation type="submission" date="2018-08" db="EMBL/GenBank/DDBJ databases">
        <title>Genomic Encyclopedia of Type Strains, Phase IV (KMG-IV): sequencing the most valuable type-strain genomes for metagenomic binning, comparative biology and taxonomic classification.</title>
        <authorList>
            <person name="Goeker M."/>
        </authorList>
    </citation>
    <scope>NUCLEOTIDE SEQUENCE [LARGE SCALE GENOMIC DNA]</scope>
    <source>
        <strain evidence="18 19">DSM 26022</strain>
    </source>
</reference>
<evidence type="ECO:0000256" key="7">
    <source>
        <dbReference type="ARBA" id="ARBA00022679"/>
    </source>
</evidence>
<dbReference type="PROSITE" id="PS00379">
    <property type="entry name" value="CDP_ALCOHOL_P_TRANSF"/>
    <property type="match status" value="1"/>
</dbReference>
<dbReference type="InterPro" id="IPR004570">
    <property type="entry name" value="Phosphatidylglycerol_P_synth"/>
</dbReference>
<keyword evidence="12" id="KW-0594">Phospholipid biosynthesis</keyword>
<feature type="transmembrane region" description="Helical" evidence="17">
    <location>
        <begin position="163"/>
        <end position="186"/>
    </location>
</feature>
<dbReference type="Pfam" id="PF01066">
    <property type="entry name" value="CDP-OH_P_transf"/>
    <property type="match status" value="1"/>
</dbReference>
<evidence type="ECO:0000256" key="11">
    <source>
        <dbReference type="ARBA" id="ARBA00023136"/>
    </source>
</evidence>
<evidence type="ECO:0000256" key="13">
    <source>
        <dbReference type="ARBA" id="ARBA00023264"/>
    </source>
</evidence>
<dbReference type="PIRSF" id="PIRSF000847">
    <property type="entry name" value="Phos_ph_gly_syn"/>
    <property type="match status" value="1"/>
</dbReference>
<comment type="caution">
    <text evidence="18">The sequence shown here is derived from an EMBL/GenBank/DDBJ whole genome shotgun (WGS) entry which is preliminary data.</text>
</comment>
<dbReference type="InterPro" id="IPR000462">
    <property type="entry name" value="CDP-OH_P_trans"/>
</dbReference>
<name>A0A3E0H751_9GAMM</name>
<protein>
    <recommendedName>
        <fullName evidence="5 15">CDP-diacylglycerol--glycerol-3-phosphate 3-phosphatidyltransferase</fullName>
        <ecNumber evidence="4 15">2.7.8.5</ecNumber>
    </recommendedName>
</protein>
<dbReference type="AlphaFoldDB" id="A0A3E0H751"/>